<sequence>MYKVSVIVPVYNGENYVSICLDSLVNQTLKELEVIIINDGSTDNTLTVLNYYVRQYPQLFKVYTIKNSGQGIARNIGVSYATGEYLAFADSDDYMAPEMYEQLYKFAKQYSYDLVVCPYYRVSQDHTILNTEMNQMDSITDINTSPWNKLFHRQTWLNHEVKFAEKLWYEDVLAIYSYAFTVKNIGFYQIPLYYYVFRENSSINLYSPKVNDIFKVFNQLYDYLNEKSVIARYREEIEAVFLMHIILGHLSRCASEKSLFKRHNYIKETKQYITNKFPRYNHNKYMNLRRPLSQNNLLSIVKAISLKAFKYNLFDIVLLAYRITQKLKINVNRW</sequence>
<evidence type="ECO:0000313" key="4">
    <source>
        <dbReference type="EMBL" id="UUF07138.1"/>
    </source>
</evidence>
<keyword evidence="2" id="KW-0808">Transferase</keyword>
<keyword evidence="1" id="KW-0328">Glycosyltransferase</keyword>
<keyword evidence="5" id="KW-1185">Reference proteome</keyword>
<dbReference type="EMBL" id="CP071249">
    <property type="protein sequence ID" value="UUF07138.1"/>
    <property type="molecule type" value="Genomic_DNA"/>
</dbReference>
<evidence type="ECO:0000256" key="1">
    <source>
        <dbReference type="ARBA" id="ARBA00022676"/>
    </source>
</evidence>
<protein>
    <submittedName>
        <fullName evidence="4">Glycosyltransferase</fullName>
    </submittedName>
</protein>
<evidence type="ECO:0000259" key="3">
    <source>
        <dbReference type="Pfam" id="PF00535"/>
    </source>
</evidence>
<dbReference type="SUPFAM" id="SSF53448">
    <property type="entry name" value="Nucleotide-diphospho-sugar transferases"/>
    <property type="match status" value="1"/>
</dbReference>
<accession>A0ABY5JKC8</accession>
<dbReference type="CDD" id="cd00761">
    <property type="entry name" value="Glyco_tranf_GTA_type"/>
    <property type="match status" value="1"/>
</dbReference>
<evidence type="ECO:0000313" key="5">
    <source>
        <dbReference type="Proteomes" id="UP001058016"/>
    </source>
</evidence>
<dbReference type="Proteomes" id="UP001058016">
    <property type="component" value="Chromosome"/>
</dbReference>
<reference evidence="4 5" key="1">
    <citation type="submission" date="2021-03" db="EMBL/GenBank/DDBJ databases">
        <title>Comparative Genomics and Metabolomics in the genus Turicibacter.</title>
        <authorList>
            <person name="Maki J."/>
            <person name="Looft T."/>
        </authorList>
    </citation>
    <scope>NUCLEOTIDE SEQUENCE [LARGE SCALE GENOMIC DNA]</scope>
    <source>
        <strain evidence="4 5">MMM721</strain>
    </source>
</reference>
<feature type="domain" description="Glycosyltransferase 2-like" evidence="3">
    <location>
        <begin position="5"/>
        <end position="132"/>
    </location>
</feature>
<name>A0ABY5JKC8_9FIRM</name>
<dbReference type="Pfam" id="PF00535">
    <property type="entry name" value="Glycos_transf_2"/>
    <property type="match status" value="1"/>
</dbReference>
<dbReference type="InterPro" id="IPR001173">
    <property type="entry name" value="Glyco_trans_2-like"/>
</dbReference>
<proteinExistence type="predicted"/>
<dbReference type="RefSeq" id="WP_212726026.1">
    <property type="nucleotide sequence ID" value="NZ_CP071249.1"/>
</dbReference>
<gene>
    <name evidence="4" type="ORF">J0J69_06520</name>
</gene>
<dbReference type="Gene3D" id="3.90.550.10">
    <property type="entry name" value="Spore Coat Polysaccharide Biosynthesis Protein SpsA, Chain A"/>
    <property type="match status" value="1"/>
</dbReference>
<evidence type="ECO:0000256" key="2">
    <source>
        <dbReference type="ARBA" id="ARBA00022679"/>
    </source>
</evidence>
<dbReference type="PANTHER" id="PTHR22916:SF51">
    <property type="entry name" value="GLYCOSYLTRANSFERASE EPSH-RELATED"/>
    <property type="match status" value="1"/>
</dbReference>
<dbReference type="PANTHER" id="PTHR22916">
    <property type="entry name" value="GLYCOSYLTRANSFERASE"/>
    <property type="match status" value="1"/>
</dbReference>
<dbReference type="InterPro" id="IPR029044">
    <property type="entry name" value="Nucleotide-diphossugar_trans"/>
</dbReference>
<organism evidence="4 5">
    <name type="scientific">Turicibacter bilis</name>
    <dbReference type="NCBI Taxonomy" id="2735723"/>
    <lineage>
        <taxon>Bacteria</taxon>
        <taxon>Bacillati</taxon>
        <taxon>Bacillota</taxon>
        <taxon>Erysipelotrichia</taxon>
        <taxon>Erysipelotrichales</taxon>
        <taxon>Turicibacteraceae</taxon>
        <taxon>Turicibacter</taxon>
    </lineage>
</organism>